<proteinExistence type="predicted"/>
<dbReference type="RefSeq" id="XP_009045841.1">
    <property type="nucleotide sequence ID" value="XM_009047593.1"/>
</dbReference>
<dbReference type="HOGENOM" id="CLU_2533959_0_0_1"/>
<name>V4B7B8_LOTGI</name>
<gene>
    <name evidence="1" type="ORF">LOTGIDRAFT_137348</name>
</gene>
<accession>V4B7B8</accession>
<protein>
    <submittedName>
        <fullName evidence="1">Uncharacterized protein</fullName>
    </submittedName>
</protein>
<dbReference type="AlphaFoldDB" id="V4B7B8"/>
<dbReference type="KEGG" id="lgi:LOTGIDRAFT_137348"/>
<sequence>SSYSVVNTHRSAISQTLQILSKDVLKDQSLVRRFMKGFYDRKPPRPKYLVTWDVSVLVSYLSTLHPLENLSLKLVVTLYWSEMSNTNCI</sequence>
<evidence type="ECO:0000313" key="2">
    <source>
        <dbReference type="Proteomes" id="UP000030746"/>
    </source>
</evidence>
<dbReference type="GeneID" id="20233903"/>
<dbReference type="CTD" id="20233903"/>
<evidence type="ECO:0000313" key="1">
    <source>
        <dbReference type="EMBL" id="ESP03461.1"/>
    </source>
</evidence>
<dbReference type="OMA" id="IWDISIV"/>
<organism evidence="1 2">
    <name type="scientific">Lottia gigantea</name>
    <name type="common">Giant owl limpet</name>
    <dbReference type="NCBI Taxonomy" id="225164"/>
    <lineage>
        <taxon>Eukaryota</taxon>
        <taxon>Metazoa</taxon>
        <taxon>Spiralia</taxon>
        <taxon>Lophotrochozoa</taxon>
        <taxon>Mollusca</taxon>
        <taxon>Gastropoda</taxon>
        <taxon>Patellogastropoda</taxon>
        <taxon>Lottioidea</taxon>
        <taxon>Lottiidae</taxon>
        <taxon>Lottia</taxon>
    </lineage>
</organism>
<reference evidence="1 2" key="1">
    <citation type="journal article" date="2013" name="Nature">
        <title>Insights into bilaterian evolution from three spiralian genomes.</title>
        <authorList>
            <person name="Simakov O."/>
            <person name="Marletaz F."/>
            <person name="Cho S.J."/>
            <person name="Edsinger-Gonzales E."/>
            <person name="Havlak P."/>
            <person name="Hellsten U."/>
            <person name="Kuo D.H."/>
            <person name="Larsson T."/>
            <person name="Lv J."/>
            <person name="Arendt D."/>
            <person name="Savage R."/>
            <person name="Osoegawa K."/>
            <person name="de Jong P."/>
            <person name="Grimwood J."/>
            <person name="Chapman J.A."/>
            <person name="Shapiro H."/>
            <person name="Aerts A."/>
            <person name="Otillar R.P."/>
            <person name="Terry A.Y."/>
            <person name="Boore J.L."/>
            <person name="Grigoriev I.V."/>
            <person name="Lindberg D.R."/>
            <person name="Seaver E.C."/>
            <person name="Weisblat D.A."/>
            <person name="Putnam N.H."/>
            <person name="Rokhsar D.S."/>
        </authorList>
    </citation>
    <scope>NUCLEOTIDE SEQUENCE [LARGE SCALE GENOMIC DNA]</scope>
</reference>
<feature type="non-terminal residue" evidence="1">
    <location>
        <position position="1"/>
    </location>
</feature>
<dbReference type="OrthoDB" id="6153313at2759"/>
<dbReference type="EMBL" id="KB200010">
    <property type="protein sequence ID" value="ESP03461.1"/>
    <property type="molecule type" value="Genomic_DNA"/>
</dbReference>
<keyword evidence="2" id="KW-1185">Reference proteome</keyword>
<dbReference type="Proteomes" id="UP000030746">
    <property type="component" value="Unassembled WGS sequence"/>
</dbReference>